<feature type="region of interest" description="Disordered" evidence="1">
    <location>
        <begin position="1"/>
        <end position="25"/>
    </location>
</feature>
<feature type="compositionally biased region" description="Basic and acidic residues" evidence="1">
    <location>
        <begin position="1"/>
        <end position="13"/>
    </location>
</feature>
<organism evidence="2 3">
    <name type="scientific">Paraburkholderia dipogonis</name>
    <dbReference type="NCBI Taxonomy" id="1211383"/>
    <lineage>
        <taxon>Bacteria</taxon>
        <taxon>Pseudomonadati</taxon>
        <taxon>Pseudomonadota</taxon>
        <taxon>Betaproteobacteria</taxon>
        <taxon>Burkholderiales</taxon>
        <taxon>Burkholderiaceae</taxon>
        <taxon>Paraburkholderia</taxon>
    </lineage>
</organism>
<accession>A0ABW9B5Q4</accession>
<gene>
    <name evidence="2" type="ORF">PQR57_42025</name>
</gene>
<comment type="caution">
    <text evidence="2">The sequence shown here is derived from an EMBL/GenBank/DDBJ whole genome shotgun (WGS) entry which is preliminary data.</text>
</comment>
<evidence type="ECO:0000313" key="3">
    <source>
        <dbReference type="Proteomes" id="UP001629230"/>
    </source>
</evidence>
<reference evidence="2 3" key="1">
    <citation type="journal article" date="2024" name="Chem. Sci.">
        <title>Discovery of megapolipeptins by genome mining of a Burkholderiales bacteria collection.</title>
        <authorList>
            <person name="Paulo B.S."/>
            <person name="Recchia M.J.J."/>
            <person name="Lee S."/>
            <person name="Fergusson C.H."/>
            <person name="Romanowski S.B."/>
            <person name="Hernandez A."/>
            <person name="Krull N."/>
            <person name="Liu D.Y."/>
            <person name="Cavanagh H."/>
            <person name="Bos A."/>
            <person name="Gray C.A."/>
            <person name="Murphy B.T."/>
            <person name="Linington R.G."/>
            <person name="Eustaquio A.S."/>
        </authorList>
    </citation>
    <scope>NUCLEOTIDE SEQUENCE [LARGE SCALE GENOMIC DNA]</scope>
    <source>
        <strain evidence="2 3">RL17-350-BIC-A</strain>
    </source>
</reference>
<proteinExistence type="predicted"/>
<evidence type="ECO:0000313" key="2">
    <source>
        <dbReference type="EMBL" id="MFM0007511.1"/>
    </source>
</evidence>
<name>A0ABW9B5Q4_9BURK</name>
<sequence>MENDRKKSPDIRPKHGNGAPNDSRIAGWASSQWKASALIAAWSGCSGETLCKWIYQNEMKHRVRLAFTSGSCSFDIPVADFDSEFVTWQSHPVH</sequence>
<dbReference type="RefSeq" id="WP_408182175.1">
    <property type="nucleotide sequence ID" value="NZ_JAQQEZ010000062.1"/>
</dbReference>
<evidence type="ECO:0000256" key="1">
    <source>
        <dbReference type="SAM" id="MobiDB-lite"/>
    </source>
</evidence>
<dbReference type="EMBL" id="JAQQEZ010000062">
    <property type="protein sequence ID" value="MFM0007511.1"/>
    <property type="molecule type" value="Genomic_DNA"/>
</dbReference>
<protein>
    <submittedName>
        <fullName evidence="2">Uncharacterized protein</fullName>
    </submittedName>
</protein>
<dbReference type="Proteomes" id="UP001629230">
    <property type="component" value="Unassembled WGS sequence"/>
</dbReference>
<keyword evidence="3" id="KW-1185">Reference proteome</keyword>